<dbReference type="STRING" id="578462.A0A0L0TAH8"/>
<dbReference type="VEuPathDB" id="FungiDB:AMAG_16071"/>
<evidence type="ECO:0000256" key="2">
    <source>
        <dbReference type="ARBA" id="ARBA00022692"/>
    </source>
</evidence>
<dbReference type="OMA" id="QVVWPRD"/>
<keyword evidence="2 7" id="KW-0812">Transmembrane</keyword>
<feature type="transmembrane region" description="Helical" evidence="7">
    <location>
        <begin position="378"/>
        <end position="398"/>
    </location>
</feature>
<keyword evidence="4 7" id="KW-0472">Membrane</keyword>
<accession>A0A0L0TAH8</accession>
<feature type="domain" description="Ion transport" evidence="8">
    <location>
        <begin position="171"/>
        <end position="411"/>
    </location>
</feature>
<feature type="region of interest" description="Disordered" evidence="6">
    <location>
        <begin position="1"/>
        <end position="62"/>
    </location>
</feature>
<dbReference type="eggNOG" id="KOG2301">
    <property type="taxonomic scope" value="Eukaryota"/>
</dbReference>
<evidence type="ECO:0000256" key="6">
    <source>
        <dbReference type="SAM" id="MobiDB-lite"/>
    </source>
</evidence>
<keyword evidence="5" id="KW-0175">Coiled coil</keyword>
<dbReference type="Proteomes" id="UP000054350">
    <property type="component" value="Unassembled WGS sequence"/>
</dbReference>
<feature type="compositionally biased region" description="Polar residues" evidence="6">
    <location>
        <begin position="516"/>
        <end position="526"/>
    </location>
</feature>
<dbReference type="GO" id="GO:0005227">
    <property type="term" value="F:calcium-activated cation channel activity"/>
    <property type="evidence" value="ECO:0007669"/>
    <property type="project" value="InterPro"/>
</dbReference>
<dbReference type="PANTHER" id="PTHR46923">
    <property type="entry name" value="CATION CHANNEL SPERM-ASSOCIATED PROTEIN 2"/>
    <property type="match status" value="1"/>
</dbReference>
<evidence type="ECO:0000256" key="4">
    <source>
        <dbReference type="ARBA" id="ARBA00023136"/>
    </source>
</evidence>
<dbReference type="InterPro" id="IPR027359">
    <property type="entry name" value="Volt_channel_dom_sf"/>
</dbReference>
<evidence type="ECO:0000256" key="1">
    <source>
        <dbReference type="ARBA" id="ARBA00004141"/>
    </source>
</evidence>
<keyword evidence="10" id="KW-1185">Reference proteome</keyword>
<evidence type="ECO:0000313" key="9">
    <source>
        <dbReference type="EMBL" id="KNE71767.1"/>
    </source>
</evidence>
<evidence type="ECO:0000256" key="7">
    <source>
        <dbReference type="SAM" id="Phobius"/>
    </source>
</evidence>
<gene>
    <name evidence="9" type="ORF">AMAG_16071</name>
</gene>
<organism evidence="9 10">
    <name type="scientific">Allomyces macrogynus (strain ATCC 38327)</name>
    <name type="common">Allomyces javanicus var. macrogynus</name>
    <dbReference type="NCBI Taxonomy" id="578462"/>
    <lineage>
        <taxon>Eukaryota</taxon>
        <taxon>Fungi</taxon>
        <taxon>Fungi incertae sedis</taxon>
        <taxon>Blastocladiomycota</taxon>
        <taxon>Blastocladiomycetes</taxon>
        <taxon>Blastocladiales</taxon>
        <taxon>Blastocladiaceae</taxon>
        <taxon>Allomyces</taxon>
    </lineage>
</organism>
<keyword evidence="3 7" id="KW-1133">Transmembrane helix</keyword>
<dbReference type="AlphaFoldDB" id="A0A0L0TAH8"/>
<comment type="subcellular location">
    <subcellularLocation>
        <location evidence="1">Membrane</location>
        <topology evidence="1">Multi-pass membrane protein</topology>
    </subcellularLocation>
</comment>
<reference evidence="9 10" key="1">
    <citation type="submission" date="2009-11" db="EMBL/GenBank/DDBJ databases">
        <title>Annotation of Allomyces macrogynus ATCC 38327.</title>
        <authorList>
            <consortium name="The Broad Institute Genome Sequencing Platform"/>
            <person name="Russ C."/>
            <person name="Cuomo C."/>
            <person name="Burger G."/>
            <person name="Gray M.W."/>
            <person name="Holland P.W.H."/>
            <person name="King N."/>
            <person name="Lang F.B.F."/>
            <person name="Roger A.J."/>
            <person name="Ruiz-Trillo I."/>
            <person name="Young S.K."/>
            <person name="Zeng Q."/>
            <person name="Gargeya S."/>
            <person name="Fitzgerald M."/>
            <person name="Haas B."/>
            <person name="Abouelleil A."/>
            <person name="Alvarado L."/>
            <person name="Arachchi H.M."/>
            <person name="Berlin A."/>
            <person name="Chapman S.B."/>
            <person name="Gearin G."/>
            <person name="Goldberg J."/>
            <person name="Griggs A."/>
            <person name="Gujja S."/>
            <person name="Hansen M."/>
            <person name="Heiman D."/>
            <person name="Howarth C."/>
            <person name="Larimer J."/>
            <person name="Lui A."/>
            <person name="MacDonald P.J.P."/>
            <person name="McCowen C."/>
            <person name="Montmayeur A."/>
            <person name="Murphy C."/>
            <person name="Neiman D."/>
            <person name="Pearson M."/>
            <person name="Priest M."/>
            <person name="Roberts A."/>
            <person name="Saif S."/>
            <person name="Shea T."/>
            <person name="Sisk P."/>
            <person name="Stolte C."/>
            <person name="Sykes S."/>
            <person name="Wortman J."/>
            <person name="Nusbaum C."/>
            <person name="Birren B."/>
        </authorList>
    </citation>
    <scope>NUCLEOTIDE SEQUENCE [LARGE SCALE GENOMIC DNA]</scope>
    <source>
        <strain evidence="9 10">ATCC 38327</strain>
    </source>
</reference>
<evidence type="ECO:0000259" key="8">
    <source>
        <dbReference type="Pfam" id="PF00520"/>
    </source>
</evidence>
<dbReference type="GO" id="GO:0036128">
    <property type="term" value="C:CatSper complex"/>
    <property type="evidence" value="ECO:0007669"/>
    <property type="project" value="InterPro"/>
</dbReference>
<dbReference type="Gene3D" id="1.20.120.350">
    <property type="entry name" value="Voltage-gated potassium channels. Chain C"/>
    <property type="match status" value="1"/>
</dbReference>
<dbReference type="InterPro" id="IPR028747">
    <property type="entry name" value="CatSper2"/>
</dbReference>
<sequence length="609" mass="67729">MPSDDDMISAHARATAAGSAALDTAGGSSNGSPRPANPGRAARAGMTRRSTATPSPTTALDEDFTRELDNAFHDLSGRSAIFRSRLIEEFQLLENLSMSGGAAVPPQYNTRDVRDASTLAQILKENPGQLIKFQAFKRTRQMDKVDRRLTRIRNKDKVPLGAWAGWVVESRAFQAFTLGTVVLNAIMVGIVAELTDTIDQNVVLFQVMDILDKMSLFVFYLEIALKWTDNFLGYWGDSWNLFDFAVTLGTTIPEIMDLVSGTSSGSIIQVVRQLRTFRILRTLKLAVRFTSLRIIVVTILEAFRSMMLIMLLLLMVTYIFAVIGVYGFQHMADSGLGLYYGDSFSNLALSLETLFQFLTLDNWGDVLNDMLQVSDPVFSYVYVLAWVWIGAFIFRNVFVGVMVSNFDRISAELREKHREMIKAKKFEKMRKRLRKELTMAKNTIRQSLNNLQDTAAKEGEDPNAAAAKTTGAGDRTATTSAGTRGISELGDGDSTAGPTSTRTARISPGDPAEISSGDQLNDNGQRTTSQDLVNNIQALLTQARGVSKGWEQTIRETLAALAEKSEETLWPRDTLFKYFQLMESLQENMREYQELQMMANAVLIDLHDT</sequence>
<dbReference type="InterPro" id="IPR005821">
    <property type="entry name" value="Ion_trans_dom"/>
</dbReference>
<dbReference type="Gene3D" id="1.10.287.70">
    <property type="match status" value="1"/>
</dbReference>
<protein>
    <recommendedName>
        <fullName evidence="8">Ion transport domain-containing protein</fullName>
    </recommendedName>
</protein>
<feature type="region of interest" description="Disordered" evidence="6">
    <location>
        <begin position="455"/>
        <end position="526"/>
    </location>
</feature>
<dbReference type="OrthoDB" id="416585at2759"/>
<name>A0A0L0TAH8_ALLM3</name>
<dbReference type="SUPFAM" id="SSF81324">
    <property type="entry name" value="Voltage-gated potassium channels"/>
    <property type="match status" value="1"/>
</dbReference>
<reference evidence="10" key="2">
    <citation type="submission" date="2009-11" db="EMBL/GenBank/DDBJ databases">
        <title>The Genome Sequence of Allomyces macrogynus strain ATCC 38327.</title>
        <authorList>
            <consortium name="The Broad Institute Genome Sequencing Platform"/>
            <person name="Russ C."/>
            <person name="Cuomo C."/>
            <person name="Shea T."/>
            <person name="Young S.K."/>
            <person name="Zeng Q."/>
            <person name="Koehrsen M."/>
            <person name="Haas B."/>
            <person name="Borodovsky M."/>
            <person name="Guigo R."/>
            <person name="Alvarado L."/>
            <person name="Berlin A."/>
            <person name="Borenstein D."/>
            <person name="Chen Z."/>
            <person name="Engels R."/>
            <person name="Freedman E."/>
            <person name="Gellesch M."/>
            <person name="Goldberg J."/>
            <person name="Griggs A."/>
            <person name="Gujja S."/>
            <person name="Heiman D."/>
            <person name="Hepburn T."/>
            <person name="Howarth C."/>
            <person name="Jen D."/>
            <person name="Larson L."/>
            <person name="Lewis B."/>
            <person name="Mehta T."/>
            <person name="Park D."/>
            <person name="Pearson M."/>
            <person name="Roberts A."/>
            <person name="Saif S."/>
            <person name="Shenoy N."/>
            <person name="Sisk P."/>
            <person name="Stolte C."/>
            <person name="Sykes S."/>
            <person name="Walk T."/>
            <person name="White J."/>
            <person name="Yandava C."/>
            <person name="Burger G."/>
            <person name="Gray M.W."/>
            <person name="Holland P.W.H."/>
            <person name="King N."/>
            <person name="Lang F.B.F."/>
            <person name="Roger A.J."/>
            <person name="Ruiz-Trillo I."/>
            <person name="Lander E."/>
            <person name="Nusbaum C."/>
        </authorList>
    </citation>
    <scope>NUCLEOTIDE SEQUENCE [LARGE SCALE GENOMIC DNA]</scope>
    <source>
        <strain evidence="10">ATCC 38327</strain>
    </source>
</reference>
<proteinExistence type="predicted"/>
<feature type="coiled-coil region" evidence="5">
    <location>
        <begin position="423"/>
        <end position="454"/>
    </location>
</feature>
<evidence type="ECO:0000256" key="3">
    <source>
        <dbReference type="ARBA" id="ARBA00022989"/>
    </source>
</evidence>
<dbReference type="GO" id="GO:0009566">
    <property type="term" value="P:fertilization"/>
    <property type="evidence" value="ECO:0007669"/>
    <property type="project" value="TreeGrafter"/>
</dbReference>
<dbReference type="EMBL" id="GG745374">
    <property type="protein sequence ID" value="KNE71767.1"/>
    <property type="molecule type" value="Genomic_DNA"/>
</dbReference>
<feature type="compositionally biased region" description="Low complexity" evidence="6">
    <location>
        <begin position="9"/>
        <end position="59"/>
    </location>
</feature>
<evidence type="ECO:0000313" key="10">
    <source>
        <dbReference type="Proteomes" id="UP000054350"/>
    </source>
</evidence>
<feature type="transmembrane region" description="Helical" evidence="7">
    <location>
        <begin position="338"/>
        <end position="358"/>
    </location>
</feature>
<dbReference type="Pfam" id="PF00520">
    <property type="entry name" value="Ion_trans"/>
    <property type="match status" value="1"/>
</dbReference>
<feature type="transmembrane region" description="Helical" evidence="7">
    <location>
        <begin position="306"/>
        <end position="326"/>
    </location>
</feature>
<evidence type="ECO:0000256" key="5">
    <source>
        <dbReference type="SAM" id="Coils"/>
    </source>
</evidence>
<dbReference type="GO" id="GO:0030317">
    <property type="term" value="P:flagellated sperm motility"/>
    <property type="evidence" value="ECO:0007669"/>
    <property type="project" value="InterPro"/>
</dbReference>
<dbReference type="PANTHER" id="PTHR46923:SF1">
    <property type="entry name" value="CATION CHANNEL SPERM-ASSOCIATED PROTEIN 2"/>
    <property type="match status" value="1"/>
</dbReference>